<protein>
    <submittedName>
        <fullName evidence="1">Uncharacterized protein</fullName>
    </submittedName>
</protein>
<organism evidence="1 2">
    <name type="scientific">Polymorphospora lycopeni</name>
    <dbReference type="NCBI Taxonomy" id="3140240"/>
    <lineage>
        <taxon>Bacteria</taxon>
        <taxon>Bacillati</taxon>
        <taxon>Actinomycetota</taxon>
        <taxon>Actinomycetes</taxon>
        <taxon>Micromonosporales</taxon>
        <taxon>Micromonosporaceae</taxon>
        <taxon>Polymorphospora</taxon>
    </lineage>
</organism>
<dbReference type="RefSeq" id="WP_375733265.1">
    <property type="nucleotide sequence ID" value="NZ_JBCGDC010000010.1"/>
</dbReference>
<proteinExistence type="predicted"/>
<evidence type="ECO:0000313" key="2">
    <source>
        <dbReference type="Proteomes" id="UP001582793"/>
    </source>
</evidence>
<keyword evidence="2" id="KW-1185">Reference proteome</keyword>
<dbReference type="Proteomes" id="UP001582793">
    <property type="component" value="Unassembled WGS sequence"/>
</dbReference>
<gene>
    <name evidence="1" type="ORF">AAFH96_05030</name>
</gene>
<dbReference type="EMBL" id="JBCGDC010000010">
    <property type="protein sequence ID" value="MFB6392464.1"/>
    <property type="molecule type" value="Genomic_DNA"/>
</dbReference>
<comment type="caution">
    <text evidence="1">The sequence shown here is derived from an EMBL/GenBank/DDBJ whole genome shotgun (WGS) entry which is preliminary data.</text>
</comment>
<sequence length="331" mass="35862">MGYVVDDSGESAEQRLYDAATRWDVDSGYGPADMIDAACRALVDGLDSPALRELAGTSARDSSWDIRELVRTALDELRIPRPGAVPTGYAVAAGGGTTRRPGVDSLRLEVRPAQSPAGGDFQVLVHVNGAEMTSAGAGLGMDPYDLLVPTSGLAAADRPRTVPIARCTCGVYGCASTDVTITRDGDRVHWEWSKEVPMHRAVTFAATGYDAELARVAADHSWETPARTAGRLVLTGIDRERLLGHGLRADWVAHSYGDDDTFRIALGLDDDYQIFVDIPVRGRGPEELAREVCATLARPPARWRATWHAIKPTLTGPPKIAGRSWRPFRYR</sequence>
<evidence type="ECO:0000313" key="1">
    <source>
        <dbReference type="EMBL" id="MFB6392464.1"/>
    </source>
</evidence>
<accession>A0ABV5CL28</accession>
<name>A0ABV5CL28_9ACTN</name>
<reference evidence="1 2" key="1">
    <citation type="submission" date="2024-04" db="EMBL/GenBank/DDBJ databases">
        <title>Polymorphospora sp. isolated from Baiyangdian Lake in Xiong'an New Area.</title>
        <authorList>
            <person name="Zhang X."/>
            <person name="Liu J."/>
        </authorList>
    </citation>
    <scope>NUCLEOTIDE SEQUENCE [LARGE SCALE GENOMIC DNA]</scope>
    <source>
        <strain evidence="1 2">2-325</strain>
    </source>
</reference>